<proteinExistence type="inferred from homology"/>
<evidence type="ECO:0008006" key="7">
    <source>
        <dbReference type="Google" id="ProtNLM"/>
    </source>
</evidence>
<keyword evidence="4" id="KW-0143">Chaperone</keyword>
<evidence type="ECO:0000256" key="2">
    <source>
        <dbReference type="ARBA" id="ARBA00006411"/>
    </source>
</evidence>
<accession>A0A840Q6Y1</accession>
<comment type="subcellular location">
    <subcellularLocation>
        <location evidence="1">Cytoplasm</location>
    </subcellularLocation>
</comment>
<gene>
    <name evidence="5" type="ORF">BJ970_002995</name>
</gene>
<keyword evidence="3" id="KW-0963">Cytoplasm</keyword>
<evidence type="ECO:0000313" key="5">
    <source>
        <dbReference type="EMBL" id="MBB5155461.1"/>
    </source>
</evidence>
<name>A0A840Q6Y1_9PSEU</name>
<reference evidence="5 6" key="1">
    <citation type="submission" date="2020-08" db="EMBL/GenBank/DDBJ databases">
        <title>Sequencing the genomes of 1000 actinobacteria strains.</title>
        <authorList>
            <person name="Klenk H.-P."/>
        </authorList>
    </citation>
    <scope>NUCLEOTIDE SEQUENCE [LARGE SCALE GENOMIC DNA]</scope>
    <source>
        <strain evidence="5 6">DSM 45584</strain>
    </source>
</reference>
<dbReference type="Proteomes" id="UP000584374">
    <property type="component" value="Unassembled WGS sequence"/>
</dbReference>
<comment type="similarity">
    <text evidence="2">Belongs to the EspG family.</text>
</comment>
<evidence type="ECO:0000313" key="6">
    <source>
        <dbReference type="Proteomes" id="UP000584374"/>
    </source>
</evidence>
<dbReference type="AlphaFoldDB" id="A0A840Q6Y1"/>
<dbReference type="RefSeq" id="WP_221467163.1">
    <property type="nucleotide sequence ID" value="NZ_JACHIW010000001.1"/>
</dbReference>
<dbReference type="InterPro" id="IPR025734">
    <property type="entry name" value="EspG"/>
</dbReference>
<organism evidence="5 6">
    <name type="scientific">Saccharopolyspora phatthalungensis</name>
    <dbReference type="NCBI Taxonomy" id="664693"/>
    <lineage>
        <taxon>Bacteria</taxon>
        <taxon>Bacillati</taxon>
        <taxon>Actinomycetota</taxon>
        <taxon>Actinomycetes</taxon>
        <taxon>Pseudonocardiales</taxon>
        <taxon>Pseudonocardiaceae</taxon>
        <taxon>Saccharopolyspora</taxon>
    </lineage>
</organism>
<protein>
    <recommendedName>
        <fullName evidence="7">ESX secretion-associated protein EspG</fullName>
    </recommendedName>
</protein>
<evidence type="ECO:0000256" key="3">
    <source>
        <dbReference type="ARBA" id="ARBA00022490"/>
    </source>
</evidence>
<keyword evidence="6" id="KW-1185">Reference proteome</keyword>
<dbReference type="Pfam" id="PF14011">
    <property type="entry name" value="ESX-1_EspG"/>
    <property type="match status" value="1"/>
</dbReference>
<dbReference type="EMBL" id="JACHIW010000001">
    <property type="protein sequence ID" value="MBB5155461.1"/>
    <property type="molecule type" value="Genomic_DNA"/>
</dbReference>
<evidence type="ECO:0000256" key="1">
    <source>
        <dbReference type="ARBA" id="ARBA00004496"/>
    </source>
</evidence>
<evidence type="ECO:0000256" key="4">
    <source>
        <dbReference type="ARBA" id="ARBA00023186"/>
    </source>
</evidence>
<sequence length="284" mass="31227">MQGFGVECSFWEFGAIVRHEKARHEAGAVSAAEAQRKFDVPTFVTSRSSGLDLPNDPRATLEAAEDSVRAKDWVERSGRLNDQWYEIVSALVYGESFAYLYLAEPDKPETRAMVAVNHLAFRFVLRGDRVWIDEVGPNAAEQVLVACLPDVQPASGRGVKVPSKILATAAIEAENHKADQSDWIAYELGQASIRTEDARAVGKLTKLANRATGQFNVGVRDSNGRSHLAQWAITTHHSPSGRVAQIPQPPRGENTLVTPASTKVLAEALRAYRDDLRLQVRDGR</sequence>
<comment type="caution">
    <text evidence="5">The sequence shown here is derived from an EMBL/GenBank/DDBJ whole genome shotgun (WGS) entry which is preliminary data.</text>
</comment>